<comment type="caution">
    <text evidence="1">The sequence shown here is derived from an EMBL/GenBank/DDBJ whole genome shotgun (WGS) entry which is preliminary data.</text>
</comment>
<dbReference type="EMBL" id="VSSQ01014568">
    <property type="protein sequence ID" value="MPM53933.1"/>
    <property type="molecule type" value="Genomic_DNA"/>
</dbReference>
<dbReference type="AlphaFoldDB" id="A0A645AST6"/>
<evidence type="ECO:0000313" key="1">
    <source>
        <dbReference type="EMBL" id="MPM53933.1"/>
    </source>
</evidence>
<evidence type="ECO:0008006" key="2">
    <source>
        <dbReference type="Google" id="ProtNLM"/>
    </source>
</evidence>
<sequence>MANNEYLLHYVWKYRLFSQADLQTVDGQKIEIIDPGIRNTDAGADFFNAKVKIDDKVWAGNVEIHHSSDDWNKHGHQTDENYNSVILHVVETMKGCVKNQKGMQVPQMQLTVPDDIRKNAEYLLSSRSNLPCKNQLPLVEKKVISSWLTVMGVERLERKVNDIFTLMARFNNSWDHSFYVLLARNYGFGLNSDEFERLALSLPFNYIQRHSDSLFQVEALLFGQAGLLYDETVSDDYYLQLRKEYEFLRHKYQLTPIDGFLFKKLRVRPNAFPQVRIAQLAALLKQSGRLFSSILEKEDYKQFRLYFRAETSSYWQTHYSFGRESKKSHKYLGDASFNIILINTVAPVLFAYGRKTDQEKYCDRALHILESVKPERNAIIAEFTAAGISPANAFDSQALIQLRKEYCNKRKCLYCQIGYQILAR</sequence>
<gene>
    <name evidence="1" type="ORF">SDC9_100705</name>
</gene>
<dbReference type="InterPro" id="IPR021272">
    <property type="entry name" value="DUF2851"/>
</dbReference>
<name>A0A645AST6_9ZZZZ</name>
<protein>
    <recommendedName>
        <fullName evidence="2">DUF2851 domain-containing protein</fullName>
    </recommendedName>
</protein>
<proteinExistence type="predicted"/>
<organism evidence="1">
    <name type="scientific">bioreactor metagenome</name>
    <dbReference type="NCBI Taxonomy" id="1076179"/>
    <lineage>
        <taxon>unclassified sequences</taxon>
        <taxon>metagenomes</taxon>
        <taxon>ecological metagenomes</taxon>
    </lineage>
</organism>
<accession>A0A645AST6</accession>
<dbReference type="Pfam" id="PF11013">
    <property type="entry name" value="DUF2851"/>
    <property type="match status" value="1"/>
</dbReference>
<reference evidence="1" key="1">
    <citation type="submission" date="2019-08" db="EMBL/GenBank/DDBJ databases">
        <authorList>
            <person name="Kucharzyk K."/>
            <person name="Murdoch R.W."/>
            <person name="Higgins S."/>
            <person name="Loffler F."/>
        </authorList>
    </citation>
    <scope>NUCLEOTIDE SEQUENCE</scope>
</reference>